<evidence type="ECO:0000313" key="1">
    <source>
        <dbReference type="EMBL" id="PAN27937.1"/>
    </source>
</evidence>
<accession>A0A2S3HQX2</accession>
<dbReference type="PANTHER" id="PTHR15002">
    <property type="entry name" value="RIBOSOMAL BIOGENESIS PROTEIN LAS1L"/>
    <property type="match status" value="1"/>
</dbReference>
<dbReference type="GO" id="GO:0000470">
    <property type="term" value="P:maturation of LSU-rRNA"/>
    <property type="evidence" value="ECO:0007669"/>
    <property type="project" value="TreeGrafter"/>
</dbReference>
<dbReference type="GO" id="GO:0090730">
    <property type="term" value="C:Las1 complex"/>
    <property type="evidence" value="ECO:0007669"/>
    <property type="project" value="InterPro"/>
</dbReference>
<sequence length="515" mass="58064">MESEEMLAMLYSMAIMRLVNGFVENQHKKTGRSISELAEAVGIPRILVNIRHESSHRNLPSLPLLRLACIKAFDWLKCIYWDRQTNSIPDVEVELGPRLHEIASFLKENDSKESKSGSKRKRSEKLIVKAIKYTRRLYYACPFEVVSGLLDLMQLDAPESPESSDMKEIHSLGVYHSSDTQMSNSDMKTIIMKLSEKEPRLLLSVLKSVIEMIKAKEELKKKLSIQSCEVQFVLPCFWPNWLLYLLCSLVLWLVTSIKELKDSGCIGLVHEIGVLSSDKNAVPCFCLAKLLRKLLNLSTIGESCIIDAALLLIEMVNSNSVKEKLRKLPVLSLPRLAKVSSLPQSRTICSEQGSLEKSMEMLELFKLQLKRQNNPCLTETGTTEGPFNKSTPEKHNRWSVAKSWTPCPIGTIPCSFSSCAVLPAFDVVDHGLEVATLEQHGTFEEVDHSERFESQSDELDGENILQISRSSPEYDISDMPELTSPLKGRLLVGGVWKKVSEEELLLIKSKMNLLL</sequence>
<reference evidence="1" key="1">
    <citation type="submission" date="2018-04" db="EMBL/GenBank/DDBJ databases">
        <title>WGS assembly of Panicum hallii.</title>
        <authorList>
            <person name="Lovell J."/>
            <person name="Jenkins J."/>
            <person name="Lowry D."/>
            <person name="Mamidi S."/>
            <person name="Sreedasyam A."/>
            <person name="Weng X."/>
            <person name="Barry K."/>
            <person name="Bonette J."/>
            <person name="Campitelli B."/>
            <person name="Daum C."/>
            <person name="Gordon S."/>
            <person name="Gould B."/>
            <person name="Lipzen A."/>
            <person name="Macqueen A."/>
            <person name="Palacio-Mejia J."/>
            <person name="Plott C."/>
            <person name="Shakirov E."/>
            <person name="Shu S."/>
            <person name="Yoshinaga Y."/>
            <person name="Zane M."/>
            <person name="Rokhsar D."/>
            <person name="Grimwood J."/>
            <person name="Schmutz J."/>
            <person name="Juenger T."/>
        </authorList>
    </citation>
    <scope>NUCLEOTIDE SEQUENCE [LARGE SCALE GENOMIC DNA]</scope>
    <source>
        <strain evidence="1">FIL2</strain>
    </source>
</reference>
<dbReference type="AlphaFoldDB" id="A0A2S3HQX2"/>
<dbReference type="Pfam" id="PF04031">
    <property type="entry name" value="Las1"/>
    <property type="match status" value="1"/>
</dbReference>
<dbReference type="EMBL" id="CM008050">
    <property type="protein sequence ID" value="PAN27937.1"/>
    <property type="molecule type" value="Genomic_DNA"/>
</dbReference>
<dbReference type="Proteomes" id="UP000243499">
    <property type="component" value="Chromosome 5"/>
</dbReference>
<name>A0A2S3HQX2_9POAL</name>
<organism evidence="1">
    <name type="scientific">Panicum hallii</name>
    <dbReference type="NCBI Taxonomy" id="206008"/>
    <lineage>
        <taxon>Eukaryota</taxon>
        <taxon>Viridiplantae</taxon>
        <taxon>Streptophyta</taxon>
        <taxon>Embryophyta</taxon>
        <taxon>Tracheophyta</taxon>
        <taxon>Spermatophyta</taxon>
        <taxon>Magnoliopsida</taxon>
        <taxon>Liliopsida</taxon>
        <taxon>Poales</taxon>
        <taxon>Poaceae</taxon>
        <taxon>PACMAD clade</taxon>
        <taxon>Panicoideae</taxon>
        <taxon>Panicodae</taxon>
        <taxon>Paniceae</taxon>
        <taxon>Panicinae</taxon>
        <taxon>Panicum</taxon>
        <taxon>Panicum sect. Panicum</taxon>
    </lineage>
</organism>
<dbReference type="InterPro" id="IPR007174">
    <property type="entry name" value="Las1"/>
</dbReference>
<gene>
    <name evidence="1" type="ORF">PAHAL_5G119600</name>
</gene>
<protein>
    <submittedName>
        <fullName evidence="1">Uncharacterized protein</fullName>
    </submittedName>
</protein>
<dbReference type="PANTHER" id="PTHR15002:SF0">
    <property type="entry name" value="RIBOSOMAL BIOGENESIS PROTEIN LAS1L"/>
    <property type="match status" value="1"/>
</dbReference>
<dbReference type="GO" id="GO:0004519">
    <property type="term" value="F:endonuclease activity"/>
    <property type="evidence" value="ECO:0007669"/>
    <property type="project" value="InterPro"/>
</dbReference>
<dbReference type="GO" id="GO:0030687">
    <property type="term" value="C:preribosome, large subunit precursor"/>
    <property type="evidence" value="ECO:0007669"/>
    <property type="project" value="TreeGrafter"/>
</dbReference>
<proteinExistence type="predicted"/>
<dbReference type="GO" id="GO:0000460">
    <property type="term" value="P:maturation of 5.8S rRNA"/>
    <property type="evidence" value="ECO:0007669"/>
    <property type="project" value="TreeGrafter"/>
</dbReference>
<dbReference type="Gramene" id="PAN27937">
    <property type="protein sequence ID" value="PAN27937"/>
    <property type="gene ID" value="PAHAL_5G119600"/>
</dbReference>